<dbReference type="PROSITE" id="PS50261">
    <property type="entry name" value="G_PROTEIN_RECEP_F2_4"/>
    <property type="match status" value="1"/>
</dbReference>
<evidence type="ECO:0000256" key="6">
    <source>
        <dbReference type="SAM" id="Phobius"/>
    </source>
</evidence>
<evidence type="ECO:0000259" key="7">
    <source>
        <dbReference type="PROSITE" id="PS50261"/>
    </source>
</evidence>
<dbReference type="PANTHER" id="PTHR23112:SF0">
    <property type="entry name" value="TRANSMEMBRANE PROTEIN 116"/>
    <property type="match status" value="1"/>
</dbReference>
<keyword evidence="4 6" id="KW-0472">Membrane</keyword>
<dbReference type="GO" id="GO:0005886">
    <property type="term" value="C:plasma membrane"/>
    <property type="evidence" value="ECO:0007669"/>
    <property type="project" value="TreeGrafter"/>
</dbReference>
<keyword evidence="8" id="KW-0675">Receptor</keyword>
<reference evidence="8 9" key="1">
    <citation type="submission" date="2016-11" db="EMBL/GenBank/DDBJ databases">
        <title>Draft Genome Assembly of Colletotrichum chlorophyti a pathogen of herbaceous plants.</title>
        <authorList>
            <person name="Gan P."/>
            <person name="Narusaka M."/>
            <person name="Tsushima A."/>
            <person name="Narusaka Y."/>
            <person name="Takano Y."/>
            <person name="Shirasu K."/>
        </authorList>
    </citation>
    <scope>NUCLEOTIDE SEQUENCE [LARGE SCALE GENOMIC DNA]</scope>
    <source>
        <strain evidence="8 9">NTL11</strain>
    </source>
</reference>
<evidence type="ECO:0000256" key="5">
    <source>
        <dbReference type="SAM" id="MobiDB-lite"/>
    </source>
</evidence>
<dbReference type="Pfam" id="PF00002">
    <property type="entry name" value="7tm_2"/>
    <property type="match status" value="1"/>
</dbReference>
<comment type="caution">
    <text evidence="8">The sequence shown here is derived from an EMBL/GenBank/DDBJ whole genome shotgun (WGS) entry which is preliminary data.</text>
</comment>
<organism evidence="8 9">
    <name type="scientific">Colletotrichum chlorophyti</name>
    <dbReference type="NCBI Taxonomy" id="708187"/>
    <lineage>
        <taxon>Eukaryota</taxon>
        <taxon>Fungi</taxon>
        <taxon>Dikarya</taxon>
        <taxon>Ascomycota</taxon>
        <taxon>Pezizomycotina</taxon>
        <taxon>Sordariomycetes</taxon>
        <taxon>Hypocreomycetidae</taxon>
        <taxon>Glomerellales</taxon>
        <taxon>Glomerellaceae</taxon>
        <taxon>Colletotrichum</taxon>
    </lineage>
</organism>
<keyword evidence="3 6" id="KW-1133">Transmembrane helix</keyword>
<feature type="region of interest" description="Disordered" evidence="5">
    <location>
        <begin position="281"/>
        <end position="322"/>
    </location>
</feature>
<feature type="transmembrane region" description="Helical" evidence="6">
    <location>
        <begin position="350"/>
        <end position="369"/>
    </location>
</feature>
<feature type="compositionally biased region" description="Basic and acidic residues" evidence="5">
    <location>
        <begin position="288"/>
        <end position="299"/>
    </location>
</feature>
<feature type="transmembrane region" description="Helical" evidence="6">
    <location>
        <begin position="186"/>
        <end position="209"/>
    </location>
</feature>
<evidence type="ECO:0000256" key="2">
    <source>
        <dbReference type="ARBA" id="ARBA00022692"/>
    </source>
</evidence>
<dbReference type="Proteomes" id="UP000186583">
    <property type="component" value="Unassembled WGS sequence"/>
</dbReference>
<dbReference type="InterPro" id="IPR017981">
    <property type="entry name" value="GPCR_2-like_7TM"/>
</dbReference>
<dbReference type="GO" id="GO:0007189">
    <property type="term" value="P:adenylate cyclase-activating G protein-coupled receptor signaling pathway"/>
    <property type="evidence" value="ECO:0007669"/>
    <property type="project" value="TreeGrafter"/>
</dbReference>
<feature type="transmembrane region" description="Helical" evidence="6">
    <location>
        <begin position="59"/>
        <end position="80"/>
    </location>
</feature>
<name>A0A1Q8RZL0_9PEZI</name>
<proteinExistence type="predicted"/>
<dbReference type="EMBL" id="MPGH01000055">
    <property type="protein sequence ID" value="OLN93208.1"/>
    <property type="molecule type" value="Genomic_DNA"/>
</dbReference>
<comment type="subcellular location">
    <subcellularLocation>
        <location evidence="1">Membrane</location>
        <topology evidence="1">Multi-pass membrane protein</topology>
    </subcellularLocation>
</comment>
<accession>A0A1Q8RZL0</accession>
<evidence type="ECO:0000256" key="1">
    <source>
        <dbReference type="ARBA" id="ARBA00004141"/>
    </source>
</evidence>
<feature type="transmembrane region" description="Helical" evidence="6">
    <location>
        <begin position="389"/>
        <end position="414"/>
    </location>
</feature>
<feature type="region of interest" description="Disordered" evidence="5">
    <location>
        <begin position="456"/>
        <end position="475"/>
    </location>
</feature>
<dbReference type="STRING" id="708187.A0A1Q8RZL0"/>
<keyword evidence="9" id="KW-1185">Reference proteome</keyword>
<feature type="transmembrane region" description="Helical" evidence="6">
    <location>
        <begin position="133"/>
        <end position="155"/>
    </location>
</feature>
<dbReference type="SUPFAM" id="SSF81321">
    <property type="entry name" value="Family A G protein-coupled receptor-like"/>
    <property type="match status" value="1"/>
</dbReference>
<gene>
    <name evidence="8" type="ORF">CCHL11_07566</name>
</gene>
<dbReference type="GO" id="GO:0004930">
    <property type="term" value="F:G protein-coupled receptor activity"/>
    <property type="evidence" value="ECO:0007669"/>
    <property type="project" value="TreeGrafter"/>
</dbReference>
<dbReference type="AlphaFoldDB" id="A0A1Q8RZL0"/>
<feature type="domain" description="G-protein coupled receptors family 2 profile 2" evidence="7">
    <location>
        <begin position="26"/>
        <end position="201"/>
    </location>
</feature>
<keyword evidence="2 6" id="KW-0812">Transmembrane</keyword>
<sequence length="492" mass="55807">MDKFISPVVIARATSADLTRREINVVIALERTGAALSLFGVTLIFITYWAFLRLRTTPNLFIVFASIANVGASIACAMGYDGIRAGERSSSCQAQAFLLEMFMQSDPWWSFAMAVNVFLVFFANANPAAFRRYLWVYCLVCFGIPSIPAFLGLFLRPDGPNDYIYGDATLWCWINSKYSKLRIYTYYLPVWCCIFGSTIIYSAVGYHVFHHRNQLHNLTFSGQRKMNSKGHSYPGGRDSTEKNVAGRTEFYYGTAVTEVQIVTMTPRPWVPQLPSRVLMDGSASTDQRTQHERPWRTSDDLEDPPSPRFETTCTSSPLPPEPRRSFFQRVGLVRKRFCERLRRLDSVKLAYLRTSFIFAISVLVTWTPSSINRIFNLVRPTVLSFPLTVASATVLPLQGVWNAVIFFATSWSTFKEEWVDWRSRHPIRLDNRAKSRIGGFKIQALQGDQRDHVYNGRHGHTQAAGSHNTSELELTSPTGLSNVRAMRGSFTI</sequence>
<evidence type="ECO:0000313" key="9">
    <source>
        <dbReference type="Proteomes" id="UP000186583"/>
    </source>
</evidence>
<dbReference type="PANTHER" id="PTHR23112">
    <property type="entry name" value="G PROTEIN-COUPLED RECEPTOR 157-RELATED"/>
    <property type="match status" value="1"/>
</dbReference>
<dbReference type="OrthoDB" id="18453at2759"/>
<evidence type="ECO:0000313" key="8">
    <source>
        <dbReference type="EMBL" id="OLN93208.1"/>
    </source>
</evidence>
<feature type="transmembrane region" description="Helical" evidence="6">
    <location>
        <begin position="32"/>
        <end position="52"/>
    </location>
</feature>
<evidence type="ECO:0000256" key="3">
    <source>
        <dbReference type="ARBA" id="ARBA00022989"/>
    </source>
</evidence>
<dbReference type="InterPro" id="IPR000832">
    <property type="entry name" value="GPCR_2_secretin-like"/>
</dbReference>
<feature type="transmembrane region" description="Helical" evidence="6">
    <location>
        <begin position="108"/>
        <end position="126"/>
    </location>
</feature>
<dbReference type="Gene3D" id="1.20.1070.10">
    <property type="entry name" value="Rhodopsin 7-helix transmembrane proteins"/>
    <property type="match status" value="1"/>
</dbReference>
<feature type="compositionally biased region" description="Polar residues" evidence="5">
    <location>
        <begin position="463"/>
        <end position="475"/>
    </location>
</feature>
<evidence type="ECO:0000256" key="4">
    <source>
        <dbReference type="ARBA" id="ARBA00023136"/>
    </source>
</evidence>
<dbReference type="GO" id="GO:0007166">
    <property type="term" value="P:cell surface receptor signaling pathway"/>
    <property type="evidence" value="ECO:0007669"/>
    <property type="project" value="InterPro"/>
</dbReference>
<protein>
    <submittedName>
        <fullName evidence="8">Cyclic AMP receptor-like protein A 2</fullName>
    </submittedName>
</protein>